<feature type="compositionally biased region" description="Basic and acidic residues" evidence="1">
    <location>
        <begin position="116"/>
        <end position="125"/>
    </location>
</feature>
<sequence length="877" mass="97152">MGSRFFEVPVEAVLSKVPGSLPTAEQRKLFKRADFSRAKYKKHVYSLLTTTIDSVFTAASAEKVCVRRTDGRKHGKRADALNVGIYLNTPAAVNATDNNPTGKGVGEDADNSTGEDPEKNAHEYGDADGAPTSHISWHWVTIPIEVKHNRDHAAFHFDKAPHTTQSKHSSSSPNASKTSSEPKSFVPVTLQNEQGYVQFIDHMLEVFDNQHRRFSYAIYVWDYMARICFFDRGGAVISEEFNWTTPDSPLHDFVWKVAHMSEAQLGYDPTVERVSDEDAAAFKRMADDSTVHEKIRSFVKQAIPEGQPIYKVDIIPMGTPPDEGFPDEPFPPHSSADPSSAAPASPPSQPPVAPTPRSFLIGKAYFSSHSLVGRCTRGYIAYDIDEERLCFLKDYWRPYVPNRTRQEHLVYERMARCRVEGIPTLICGGDVGGTRAQTSQIQDILCHPDGALSVPLFHYRIATVEIGLPLESFTNFKQLALVFADAVLTHYEAWDKAKVLHHDISIGNILIDPRTLTRALLIDWDLCRLECELESGPTEPDRTGTFQFRSALAACFPKKPYRLSDDLESFIHAFHFLVLKYHPIEGNELRQLVEGTYESYSVVQGIKVGGRSKLEHFCSPRPPFKVRANAALQSILQTLHDGCHDSYRRLDLDRMQMLYGLRKPGSGVKAPGSDEEPLPQQEPVATVDSDSIPPRSIPSHWIVSDSDNTTTSTTGETLPSPRSTPSDADAPTVAASDAVADPCKLSGFLSEHIHLYKALASAKSMGNLLPGKQKDQFEDRAPEDPIPVTYRPSNHNIGSLSMPSTGNDMYPVLGHRRLGTPSSLRSSSSFAQSSDIVGPMPGDKRPLDDGDAINSFPGSEDVNPPPDEPPRAEKRKR</sequence>
<feature type="compositionally biased region" description="Basic and acidic residues" evidence="1">
    <location>
        <begin position="868"/>
        <end position="877"/>
    </location>
</feature>
<reference evidence="3" key="1">
    <citation type="journal article" date="2018" name="Genome Biol. Evol.">
        <title>Genomics and development of Lentinus tigrinus, a white-rot wood-decaying mushroom with dimorphic fruiting bodies.</title>
        <authorList>
            <person name="Wu B."/>
            <person name="Xu Z."/>
            <person name="Knudson A."/>
            <person name="Carlson A."/>
            <person name="Chen N."/>
            <person name="Kovaka S."/>
            <person name="LaButti K."/>
            <person name="Lipzen A."/>
            <person name="Pennachio C."/>
            <person name="Riley R."/>
            <person name="Schakwitz W."/>
            <person name="Umezawa K."/>
            <person name="Ohm R.A."/>
            <person name="Grigoriev I.V."/>
            <person name="Nagy L.G."/>
            <person name="Gibbons J."/>
            <person name="Hibbett D."/>
        </authorList>
    </citation>
    <scope>NUCLEOTIDE SEQUENCE [LARGE SCALE GENOMIC DNA]</scope>
    <source>
        <strain evidence="3">ALCF2SS1-6</strain>
    </source>
</reference>
<evidence type="ECO:0000313" key="3">
    <source>
        <dbReference type="EMBL" id="RPD52957.1"/>
    </source>
</evidence>
<feature type="domain" description="Fungal-type protein kinase" evidence="2">
    <location>
        <begin position="359"/>
        <end position="574"/>
    </location>
</feature>
<dbReference type="AlphaFoldDB" id="A0A5C2RR94"/>
<keyword evidence="4" id="KW-1185">Reference proteome</keyword>
<feature type="region of interest" description="Disordered" evidence="1">
    <location>
        <begin position="771"/>
        <end position="877"/>
    </location>
</feature>
<accession>A0A5C2RR94</accession>
<dbReference type="STRING" id="1328759.A0A5C2RR94"/>
<dbReference type="PANTHER" id="PTHR38248:SF2">
    <property type="entry name" value="FUNK1 11"/>
    <property type="match status" value="1"/>
</dbReference>
<gene>
    <name evidence="3" type="ORF">L227DRAFT_604828</name>
</gene>
<feature type="domain" description="Fungal-type protein kinase" evidence="2">
    <location>
        <begin position="193"/>
        <end position="280"/>
    </location>
</feature>
<feature type="region of interest" description="Disordered" evidence="1">
    <location>
        <begin position="158"/>
        <end position="184"/>
    </location>
</feature>
<dbReference type="EMBL" id="ML122333">
    <property type="protein sequence ID" value="RPD52957.1"/>
    <property type="molecule type" value="Genomic_DNA"/>
</dbReference>
<name>A0A5C2RR94_9APHY</name>
<feature type="region of interest" description="Disordered" evidence="1">
    <location>
        <begin position="92"/>
        <end position="127"/>
    </location>
</feature>
<evidence type="ECO:0000313" key="4">
    <source>
        <dbReference type="Proteomes" id="UP000313359"/>
    </source>
</evidence>
<feature type="compositionally biased region" description="Low complexity" evidence="1">
    <location>
        <begin position="333"/>
        <end position="343"/>
    </location>
</feature>
<feature type="compositionally biased region" description="Polar residues" evidence="1">
    <location>
        <begin position="791"/>
        <end position="807"/>
    </location>
</feature>
<feature type="compositionally biased region" description="Low complexity" evidence="1">
    <location>
        <begin position="688"/>
        <end position="714"/>
    </location>
</feature>
<feature type="compositionally biased region" description="Low complexity" evidence="1">
    <location>
        <begin position="166"/>
        <end position="179"/>
    </location>
</feature>
<dbReference type="InterPro" id="IPR040976">
    <property type="entry name" value="Pkinase_fungal"/>
</dbReference>
<feature type="compositionally biased region" description="Basic and acidic residues" evidence="1">
    <location>
        <begin position="772"/>
        <end position="783"/>
    </location>
</feature>
<dbReference type="OrthoDB" id="2802734at2759"/>
<feature type="region of interest" description="Disordered" evidence="1">
    <location>
        <begin position="663"/>
        <end position="735"/>
    </location>
</feature>
<dbReference type="InterPro" id="IPR011009">
    <property type="entry name" value="Kinase-like_dom_sf"/>
</dbReference>
<dbReference type="SUPFAM" id="SSF56112">
    <property type="entry name" value="Protein kinase-like (PK-like)"/>
    <property type="match status" value="1"/>
</dbReference>
<organism evidence="3 4">
    <name type="scientific">Lentinus tigrinus ALCF2SS1-6</name>
    <dbReference type="NCBI Taxonomy" id="1328759"/>
    <lineage>
        <taxon>Eukaryota</taxon>
        <taxon>Fungi</taxon>
        <taxon>Dikarya</taxon>
        <taxon>Basidiomycota</taxon>
        <taxon>Agaricomycotina</taxon>
        <taxon>Agaricomycetes</taxon>
        <taxon>Polyporales</taxon>
        <taxon>Polyporaceae</taxon>
        <taxon>Lentinus</taxon>
    </lineage>
</organism>
<evidence type="ECO:0000259" key="2">
    <source>
        <dbReference type="Pfam" id="PF17667"/>
    </source>
</evidence>
<feature type="compositionally biased region" description="Polar residues" evidence="1">
    <location>
        <begin position="715"/>
        <end position="726"/>
    </location>
</feature>
<feature type="compositionally biased region" description="Low complexity" evidence="1">
    <location>
        <begin position="822"/>
        <end position="834"/>
    </location>
</feature>
<protein>
    <recommendedName>
        <fullName evidence="2">Fungal-type protein kinase domain-containing protein</fullName>
    </recommendedName>
</protein>
<feature type="compositionally biased region" description="Pro residues" evidence="1">
    <location>
        <begin position="344"/>
        <end position="354"/>
    </location>
</feature>
<proteinExistence type="predicted"/>
<dbReference type="Gene3D" id="1.10.510.10">
    <property type="entry name" value="Transferase(Phosphotransferase) domain 1"/>
    <property type="match status" value="1"/>
</dbReference>
<feature type="region of interest" description="Disordered" evidence="1">
    <location>
        <begin position="321"/>
        <end position="354"/>
    </location>
</feature>
<dbReference type="PANTHER" id="PTHR38248">
    <property type="entry name" value="FUNK1 6"/>
    <property type="match status" value="1"/>
</dbReference>
<dbReference type="Pfam" id="PF17667">
    <property type="entry name" value="Pkinase_fungal"/>
    <property type="match status" value="2"/>
</dbReference>
<evidence type="ECO:0000256" key="1">
    <source>
        <dbReference type="SAM" id="MobiDB-lite"/>
    </source>
</evidence>
<dbReference type="Proteomes" id="UP000313359">
    <property type="component" value="Unassembled WGS sequence"/>
</dbReference>